<sequence length="99" mass="10525">MRCLASLANGAELQLGQGQAPTLAIGEADGVPGKCGFVHQGQVEWAARKCRRYFLGVGCEGRALQASWCQRCFAGTCVSIPSGEGTLFPIPFLFADEFV</sequence>
<organism evidence="1">
    <name type="scientific">Arundo donax</name>
    <name type="common">Giant reed</name>
    <name type="synonym">Donax arundinaceus</name>
    <dbReference type="NCBI Taxonomy" id="35708"/>
    <lineage>
        <taxon>Eukaryota</taxon>
        <taxon>Viridiplantae</taxon>
        <taxon>Streptophyta</taxon>
        <taxon>Embryophyta</taxon>
        <taxon>Tracheophyta</taxon>
        <taxon>Spermatophyta</taxon>
        <taxon>Magnoliopsida</taxon>
        <taxon>Liliopsida</taxon>
        <taxon>Poales</taxon>
        <taxon>Poaceae</taxon>
        <taxon>PACMAD clade</taxon>
        <taxon>Arundinoideae</taxon>
        <taxon>Arundineae</taxon>
        <taxon>Arundo</taxon>
    </lineage>
</organism>
<accession>A0A0A9FVD9</accession>
<proteinExistence type="predicted"/>
<protein>
    <submittedName>
        <fullName evidence="1">Iso2</fullName>
    </submittedName>
</protein>
<reference evidence="1" key="1">
    <citation type="submission" date="2014-09" db="EMBL/GenBank/DDBJ databases">
        <authorList>
            <person name="Magalhaes I.L.F."/>
            <person name="Oliveira U."/>
            <person name="Santos F.R."/>
            <person name="Vidigal T.H.D.A."/>
            <person name="Brescovit A.D."/>
            <person name="Santos A.J."/>
        </authorList>
    </citation>
    <scope>NUCLEOTIDE SEQUENCE</scope>
    <source>
        <tissue evidence="1">Shoot tissue taken approximately 20 cm above the soil surface</tissue>
    </source>
</reference>
<dbReference type="AlphaFoldDB" id="A0A0A9FVD9"/>
<evidence type="ECO:0000313" key="1">
    <source>
        <dbReference type="EMBL" id="JAE14281.1"/>
    </source>
</evidence>
<name>A0A0A9FVD9_ARUDO</name>
<reference evidence="1" key="2">
    <citation type="journal article" date="2015" name="Data Brief">
        <title>Shoot transcriptome of the giant reed, Arundo donax.</title>
        <authorList>
            <person name="Barrero R.A."/>
            <person name="Guerrero F.D."/>
            <person name="Moolhuijzen P."/>
            <person name="Goolsby J.A."/>
            <person name="Tidwell J."/>
            <person name="Bellgard S.E."/>
            <person name="Bellgard M.I."/>
        </authorList>
    </citation>
    <scope>NUCLEOTIDE SEQUENCE</scope>
    <source>
        <tissue evidence="1">Shoot tissue taken approximately 20 cm above the soil surface</tissue>
    </source>
</reference>
<dbReference type="EMBL" id="GBRH01183615">
    <property type="protein sequence ID" value="JAE14281.1"/>
    <property type="molecule type" value="Transcribed_RNA"/>
</dbReference>